<dbReference type="AlphaFoldDB" id="A0A3N4HA39"/>
<keyword evidence="2" id="KW-0812">Transmembrane</keyword>
<dbReference type="Proteomes" id="UP000275078">
    <property type="component" value="Unassembled WGS sequence"/>
</dbReference>
<name>A0A3N4HA39_ASCIM</name>
<evidence type="ECO:0000256" key="2">
    <source>
        <dbReference type="ARBA" id="ARBA00022692"/>
    </source>
</evidence>
<sequence length="300" mass="34039">MVSPRPIDTKAVAGRTLYLGGYHGGLFLKPLGKTIIYLYTPRITETTPKPKSNDPSLIIICAWMGAGLRPVSSYIYQYNKRYPQSQILILFSSLVDVGFTPYWIQRRHLEPAATFLRTLAPTDTVLAHVFSNGGVNTFLQLGFALGGPIPGLKGIFFDSAPGQTHFLRDPHPIITAFGANAVLKPVVTAFVWTFVALMHGSFWVKKLAGFDKEDVFMRHARWLMEDEVVGKGVKRQFVYSETDEMVWYKDVEEHIAKEKEADLEVRVDKFEGSRHVAHAKGEPERYWKVVDDFWRWCIDG</sequence>
<keyword evidence="3" id="KW-1133">Transmembrane helix</keyword>
<comment type="similarity">
    <text evidence="1">Belongs to the TMEM53 family.</text>
</comment>
<dbReference type="PANTHER" id="PTHR12265">
    <property type="entry name" value="TRANSMEMBRANE PROTEIN 53"/>
    <property type="match status" value="1"/>
</dbReference>
<keyword evidence="5" id="KW-0539">Nucleus</keyword>
<evidence type="ECO:0000256" key="3">
    <source>
        <dbReference type="ARBA" id="ARBA00022989"/>
    </source>
</evidence>
<accession>A0A3N4HA39</accession>
<evidence type="ECO:0000313" key="8">
    <source>
        <dbReference type="Proteomes" id="UP000275078"/>
    </source>
</evidence>
<evidence type="ECO:0000256" key="1">
    <source>
        <dbReference type="ARBA" id="ARBA00007387"/>
    </source>
</evidence>
<dbReference type="Pfam" id="PF05705">
    <property type="entry name" value="DUF829"/>
    <property type="match status" value="1"/>
</dbReference>
<dbReference type="EMBL" id="ML119929">
    <property type="protein sequence ID" value="RPA71442.1"/>
    <property type="molecule type" value="Genomic_DNA"/>
</dbReference>
<organism evidence="7 8">
    <name type="scientific">Ascobolus immersus RN42</name>
    <dbReference type="NCBI Taxonomy" id="1160509"/>
    <lineage>
        <taxon>Eukaryota</taxon>
        <taxon>Fungi</taxon>
        <taxon>Dikarya</taxon>
        <taxon>Ascomycota</taxon>
        <taxon>Pezizomycotina</taxon>
        <taxon>Pezizomycetes</taxon>
        <taxon>Pezizales</taxon>
        <taxon>Ascobolaceae</taxon>
        <taxon>Ascobolus</taxon>
    </lineage>
</organism>
<evidence type="ECO:0008006" key="9">
    <source>
        <dbReference type="Google" id="ProtNLM"/>
    </source>
</evidence>
<keyword evidence="4" id="KW-0472">Membrane</keyword>
<reference evidence="7 8" key="1">
    <citation type="journal article" date="2018" name="Nat. Ecol. Evol.">
        <title>Pezizomycetes genomes reveal the molecular basis of ectomycorrhizal truffle lifestyle.</title>
        <authorList>
            <person name="Murat C."/>
            <person name="Payen T."/>
            <person name="Noel B."/>
            <person name="Kuo A."/>
            <person name="Morin E."/>
            <person name="Chen J."/>
            <person name="Kohler A."/>
            <person name="Krizsan K."/>
            <person name="Balestrini R."/>
            <person name="Da Silva C."/>
            <person name="Montanini B."/>
            <person name="Hainaut M."/>
            <person name="Levati E."/>
            <person name="Barry K.W."/>
            <person name="Belfiori B."/>
            <person name="Cichocki N."/>
            <person name="Clum A."/>
            <person name="Dockter R.B."/>
            <person name="Fauchery L."/>
            <person name="Guy J."/>
            <person name="Iotti M."/>
            <person name="Le Tacon F."/>
            <person name="Lindquist E.A."/>
            <person name="Lipzen A."/>
            <person name="Malagnac F."/>
            <person name="Mello A."/>
            <person name="Molinier V."/>
            <person name="Miyauchi S."/>
            <person name="Poulain J."/>
            <person name="Riccioni C."/>
            <person name="Rubini A."/>
            <person name="Sitrit Y."/>
            <person name="Splivallo R."/>
            <person name="Traeger S."/>
            <person name="Wang M."/>
            <person name="Zifcakova L."/>
            <person name="Wipf D."/>
            <person name="Zambonelli A."/>
            <person name="Paolocci F."/>
            <person name="Nowrousian M."/>
            <person name="Ottonello S."/>
            <person name="Baldrian P."/>
            <person name="Spatafora J.W."/>
            <person name="Henrissat B."/>
            <person name="Nagy L.G."/>
            <person name="Aury J.M."/>
            <person name="Wincker P."/>
            <person name="Grigoriev I.V."/>
            <person name="Bonfante P."/>
            <person name="Martin F.M."/>
        </authorList>
    </citation>
    <scope>NUCLEOTIDE SEQUENCE [LARGE SCALE GENOMIC DNA]</scope>
    <source>
        <strain evidence="7 8">RN42</strain>
    </source>
</reference>
<proteinExistence type="inferred from homology"/>
<evidence type="ECO:0000256" key="4">
    <source>
        <dbReference type="ARBA" id="ARBA00023136"/>
    </source>
</evidence>
<evidence type="ECO:0000256" key="5">
    <source>
        <dbReference type="ARBA" id="ARBA00023242"/>
    </source>
</evidence>
<comment type="subcellular location">
    <subcellularLocation>
        <location evidence="6">Nucleus outer membrane</location>
        <topology evidence="6">Single-pass membrane protein</topology>
    </subcellularLocation>
</comment>
<dbReference type="SUPFAM" id="SSF53474">
    <property type="entry name" value="alpha/beta-Hydrolases"/>
    <property type="match status" value="1"/>
</dbReference>
<protein>
    <recommendedName>
        <fullName evidence="9">DUF829-domain-containing protein</fullName>
    </recommendedName>
</protein>
<gene>
    <name evidence="7" type="ORF">BJ508DRAFT_419920</name>
</gene>
<evidence type="ECO:0000256" key="6">
    <source>
        <dbReference type="ARBA" id="ARBA00034303"/>
    </source>
</evidence>
<dbReference type="PANTHER" id="PTHR12265:SF30">
    <property type="entry name" value="TRANSMEMBRANE PROTEIN 53"/>
    <property type="match status" value="1"/>
</dbReference>
<keyword evidence="8" id="KW-1185">Reference proteome</keyword>
<dbReference type="InterPro" id="IPR008547">
    <property type="entry name" value="DUF829_TMEM53"/>
</dbReference>
<dbReference type="OrthoDB" id="77878at2759"/>
<evidence type="ECO:0000313" key="7">
    <source>
        <dbReference type="EMBL" id="RPA71442.1"/>
    </source>
</evidence>
<dbReference type="InterPro" id="IPR029058">
    <property type="entry name" value="AB_hydrolase_fold"/>
</dbReference>
<dbReference type="GO" id="GO:0005640">
    <property type="term" value="C:nuclear outer membrane"/>
    <property type="evidence" value="ECO:0007669"/>
    <property type="project" value="UniProtKB-SubCell"/>
</dbReference>